<feature type="transmembrane region" description="Helical" evidence="2">
    <location>
        <begin position="35"/>
        <end position="55"/>
    </location>
</feature>
<evidence type="ECO:0000256" key="2">
    <source>
        <dbReference type="SAM" id="Phobius"/>
    </source>
</evidence>
<keyword evidence="2" id="KW-1133">Transmembrane helix</keyword>
<comment type="caution">
    <text evidence="3">The sequence shown here is derived from an EMBL/GenBank/DDBJ whole genome shotgun (WGS) entry which is preliminary data.</text>
</comment>
<accession>A0A1U7I3W4</accession>
<name>A0A1U7I3W4_9CYAN</name>
<dbReference type="AlphaFoldDB" id="A0A1U7I3W4"/>
<dbReference type="Proteomes" id="UP000185860">
    <property type="component" value="Unassembled WGS sequence"/>
</dbReference>
<dbReference type="EMBL" id="MRCE01000059">
    <property type="protein sequence ID" value="OKH30777.1"/>
    <property type="molecule type" value="Genomic_DNA"/>
</dbReference>
<proteinExistence type="predicted"/>
<organism evidence="3 4">
    <name type="scientific">[Phormidium ambiguum] IAM M-71</name>
    <dbReference type="NCBI Taxonomy" id="454136"/>
    <lineage>
        <taxon>Bacteria</taxon>
        <taxon>Bacillati</taxon>
        <taxon>Cyanobacteriota</taxon>
        <taxon>Cyanophyceae</taxon>
        <taxon>Oscillatoriophycideae</taxon>
        <taxon>Aerosakkonematales</taxon>
        <taxon>Aerosakkonemataceae</taxon>
        <taxon>Floridanema</taxon>
    </lineage>
</organism>
<reference evidence="3 4" key="1">
    <citation type="submission" date="2016-11" db="EMBL/GenBank/DDBJ databases">
        <title>Draft Genome Sequences of Nine Cyanobacterial Strains from Diverse Habitats.</title>
        <authorList>
            <person name="Zhu T."/>
            <person name="Hou S."/>
            <person name="Lu X."/>
            <person name="Hess W.R."/>
        </authorList>
    </citation>
    <scope>NUCLEOTIDE SEQUENCE [LARGE SCALE GENOMIC DNA]</scope>
    <source>
        <strain evidence="3 4">IAM M-71</strain>
    </source>
</reference>
<feature type="compositionally biased region" description="Gly residues" evidence="1">
    <location>
        <begin position="1"/>
        <end position="25"/>
    </location>
</feature>
<evidence type="ECO:0000256" key="1">
    <source>
        <dbReference type="SAM" id="MobiDB-lite"/>
    </source>
</evidence>
<evidence type="ECO:0000313" key="4">
    <source>
        <dbReference type="Proteomes" id="UP000185860"/>
    </source>
</evidence>
<feature type="region of interest" description="Disordered" evidence="1">
    <location>
        <begin position="1"/>
        <end position="28"/>
    </location>
</feature>
<keyword evidence="2" id="KW-0472">Membrane</keyword>
<sequence length="80" mass="8347">MCQAGEQGGRGDGGKGSRGARGQGGKGEKGILPSAFYLSYLLPFLPSAFLTFCLLPSAFSLLPSAFCLGAFEQDWEITPA</sequence>
<evidence type="ECO:0000313" key="3">
    <source>
        <dbReference type="EMBL" id="OKH30777.1"/>
    </source>
</evidence>
<protein>
    <submittedName>
        <fullName evidence="3">Uncharacterized protein</fullName>
    </submittedName>
</protein>
<gene>
    <name evidence="3" type="ORF">NIES2119_30270</name>
</gene>
<keyword evidence="2" id="KW-0812">Transmembrane</keyword>